<dbReference type="EMBL" id="JXST01000014">
    <property type="protein sequence ID" value="KIU16808.1"/>
    <property type="molecule type" value="Genomic_DNA"/>
</dbReference>
<proteinExistence type="predicted"/>
<comment type="caution">
    <text evidence="3">The sequence shown here is derived from an EMBL/GenBank/DDBJ whole genome shotgun (WGS) entry which is preliminary data.</text>
</comment>
<protein>
    <submittedName>
        <fullName evidence="3">Membrane protein</fullName>
    </submittedName>
</protein>
<dbReference type="PATRIC" id="fig|280871.6.peg.2455"/>
<organism evidence="3 4">
    <name type="scientific">Mycolicibacterium llatzerense</name>
    <dbReference type="NCBI Taxonomy" id="280871"/>
    <lineage>
        <taxon>Bacteria</taxon>
        <taxon>Bacillati</taxon>
        <taxon>Actinomycetota</taxon>
        <taxon>Actinomycetes</taxon>
        <taxon>Mycobacteriales</taxon>
        <taxon>Mycobacteriaceae</taxon>
        <taxon>Mycolicibacterium</taxon>
    </lineage>
</organism>
<feature type="compositionally biased region" description="Low complexity" evidence="1">
    <location>
        <begin position="464"/>
        <end position="476"/>
    </location>
</feature>
<feature type="region of interest" description="Disordered" evidence="1">
    <location>
        <begin position="1"/>
        <end position="22"/>
    </location>
</feature>
<evidence type="ECO:0000256" key="1">
    <source>
        <dbReference type="SAM" id="MobiDB-lite"/>
    </source>
</evidence>
<dbReference type="Proteomes" id="UP000032221">
    <property type="component" value="Unassembled WGS sequence"/>
</dbReference>
<dbReference type="AlphaFoldDB" id="A0A0D1J5B2"/>
<accession>A0A0D1J5B2</accession>
<keyword evidence="4" id="KW-1185">Reference proteome</keyword>
<dbReference type="OrthoDB" id="4266126at2"/>
<sequence>MEPMLDAPAAVELGLDTPPDAPKTTTTWRQRMHGMHVTGTQRALVLTALGGLLIAGVLTVLPEGSLGPTGLGFSTGRVNAGRVSDTLDHAKPGDCLNWPERSPDAVEIVDCKNEHRFEVAESLDMRTFPGSEYGPNAAPPSDSRIKQISQEQCQNAARDYLGPRFDPNGKFAVSLVWSGDKAWKTKGQRRMLCGLQLLGPNSQQLAYKGKVADVDQSKVWPAGTCLGIDPATNQPIDIPVDCSAPHAMEVTGAVNLADKYHDAMPAEPDQLAYIKDACTKATDAYLAPVQLRGTTLTLIYSSIALPSWTAGSRQVSCSIGTSLGNGGWSTLINSAKGPLMVNGQSPVAPPAIPEERLNLPPIPVIEPPVDTSSQGSSSSSSSQGSQSGQSDQSGQNQRGQQTSQTPQGNQHMPGQPDTSNQHGNTTPGTPQQQQGNTFLNGPPPAPPVPGSGAPLEGPIEDEPAAPAAPAGPVGAGAPPGPAAPAPAP</sequence>
<reference evidence="3 4" key="1">
    <citation type="submission" date="2015-01" db="EMBL/GenBank/DDBJ databases">
        <title>Genome sequence of Mycobacterium llatzerense and Mycobacterium immunogenum recovered from brain abscess.</title>
        <authorList>
            <person name="Greninger A.L."/>
            <person name="Langelier C."/>
            <person name="Cunningham G."/>
            <person name="Chiu C.Y."/>
            <person name="Miller S."/>
        </authorList>
    </citation>
    <scope>NUCLEOTIDE SEQUENCE [LARGE SCALE GENOMIC DNA]</scope>
    <source>
        <strain evidence="3 4">CLUC14</strain>
    </source>
</reference>
<dbReference type="InterPro" id="IPR026004">
    <property type="entry name" value="Septum_form"/>
</dbReference>
<dbReference type="RefSeq" id="WP_052506397.1">
    <property type="nucleotide sequence ID" value="NZ_JXST01000014.1"/>
</dbReference>
<name>A0A0D1J5B2_9MYCO</name>
<feature type="domain" description="Septum formation-related" evidence="2">
    <location>
        <begin position="92"/>
        <end position="317"/>
    </location>
</feature>
<evidence type="ECO:0000313" key="4">
    <source>
        <dbReference type="Proteomes" id="UP000032221"/>
    </source>
</evidence>
<feature type="compositionally biased region" description="Polar residues" evidence="1">
    <location>
        <begin position="409"/>
        <end position="422"/>
    </location>
</feature>
<feature type="compositionally biased region" description="Low complexity" evidence="1">
    <location>
        <begin position="423"/>
        <end position="437"/>
    </location>
</feature>
<feature type="compositionally biased region" description="Pro residues" evidence="1">
    <location>
        <begin position="478"/>
        <end position="488"/>
    </location>
</feature>
<feature type="region of interest" description="Disordered" evidence="1">
    <location>
        <begin position="345"/>
        <end position="488"/>
    </location>
</feature>
<dbReference type="Pfam" id="PF13845">
    <property type="entry name" value="Septum_form"/>
    <property type="match status" value="1"/>
</dbReference>
<evidence type="ECO:0000259" key="2">
    <source>
        <dbReference type="Pfam" id="PF13845"/>
    </source>
</evidence>
<evidence type="ECO:0000313" key="3">
    <source>
        <dbReference type="EMBL" id="KIU16808.1"/>
    </source>
</evidence>
<feature type="compositionally biased region" description="Low complexity" evidence="1">
    <location>
        <begin position="371"/>
        <end position="408"/>
    </location>
</feature>
<gene>
    <name evidence="3" type="ORF">TL10_11830</name>
</gene>
<dbReference type="STRING" id="280871.TL10_11830"/>